<keyword evidence="4" id="KW-0564">Palmitate</keyword>
<comment type="caution">
    <text evidence="8">The sequence shown here is derived from an EMBL/GenBank/DDBJ whole genome shotgun (WGS) entry which is preliminary data.</text>
</comment>
<evidence type="ECO:0000256" key="6">
    <source>
        <dbReference type="SAM" id="MobiDB-lite"/>
    </source>
</evidence>
<reference evidence="8" key="1">
    <citation type="submission" date="2020-09" db="EMBL/GenBank/DDBJ databases">
        <title>Draft Genome Sequence of Paenibacillus sp. WST5.</title>
        <authorList>
            <person name="Bao Z."/>
        </authorList>
    </citation>
    <scope>NUCLEOTIDE SEQUENCE</scope>
    <source>
        <strain evidence="8">WST5</strain>
    </source>
</reference>
<dbReference type="InterPro" id="IPR006059">
    <property type="entry name" value="SBP"/>
</dbReference>
<sequence>MKGHQSAWRKTAAGLLAVLLLGSVTACTSTPGENTAKPSSPSSPANATVSEAPKETPKTSVTIKVLHQRTTNFPEDNPVKAEIIKRTGIDFQPITVEGGEIQNKLNVMIASGDMPDIIQFDSVKLKELVDNKVIIPLDELLQQHGKSILDNKKAYFGKNATLDGKVYALPMGLGYPSVLALRKDWLSKVAMNLPTTLDEYYNVLKAFVEKDPDGNGKNDTLGLGATLEQTITLNHIFAAYGVAFGIPGRPQYVNGELLPTPLQPGYLDAVKFLNKLYKEGLLDPDFPTIPAMKSFEKLWNGTIGVYDFTPVGTSNNWVSRYKDPKPEWAFTVLKGPQGKGGTARVIRDTGTFFGITRASKHPEEAMKLLNFLNSEEGDKLTYLGIEGKHYTMKDGKVEWIPPYQDAAKQRNEGGFAYSAISYRIGGAEQIMLNKPTQDAIKLGNDNAMNDGYIYERPVVEVEIGKILNDIEKEMLVTLVASKGNLDDEYEKFKKKYLDAGGKKWIEQATAIYKKENKVN</sequence>
<evidence type="ECO:0000256" key="3">
    <source>
        <dbReference type="ARBA" id="ARBA00023136"/>
    </source>
</evidence>
<dbReference type="EMBL" id="JACVVD010000002">
    <property type="protein sequence ID" value="MBD0379802.1"/>
    <property type="molecule type" value="Genomic_DNA"/>
</dbReference>
<feature type="chain" id="PRO_5038408841" evidence="7">
    <location>
        <begin position="27"/>
        <end position="519"/>
    </location>
</feature>
<dbReference type="AlphaFoldDB" id="A0A926KL40"/>
<dbReference type="PROSITE" id="PS51257">
    <property type="entry name" value="PROKAR_LIPOPROTEIN"/>
    <property type="match status" value="1"/>
</dbReference>
<keyword evidence="5" id="KW-0449">Lipoprotein</keyword>
<dbReference type="Gene3D" id="3.40.190.10">
    <property type="entry name" value="Periplasmic binding protein-like II"/>
    <property type="match status" value="2"/>
</dbReference>
<name>A0A926KL40_9BACL</name>
<dbReference type="Proteomes" id="UP000650466">
    <property type="component" value="Unassembled WGS sequence"/>
</dbReference>
<proteinExistence type="predicted"/>
<evidence type="ECO:0000313" key="9">
    <source>
        <dbReference type="Proteomes" id="UP000650466"/>
    </source>
</evidence>
<keyword evidence="3" id="KW-0472">Membrane</keyword>
<feature type="signal peptide" evidence="7">
    <location>
        <begin position="1"/>
        <end position="26"/>
    </location>
</feature>
<accession>A0A926KL40</accession>
<evidence type="ECO:0000256" key="4">
    <source>
        <dbReference type="ARBA" id="ARBA00023139"/>
    </source>
</evidence>
<keyword evidence="1" id="KW-1003">Cell membrane</keyword>
<evidence type="ECO:0000313" key="8">
    <source>
        <dbReference type="EMBL" id="MBD0379802.1"/>
    </source>
</evidence>
<dbReference type="PANTHER" id="PTHR43649">
    <property type="entry name" value="ARABINOSE-BINDING PROTEIN-RELATED"/>
    <property type="match status" value="1"/>
</dbReference>
<evidence type="ECO:0000256" key="5">
    <source>
        <dbReference type="ARBA" id="ARBA00023288"/>
    </source>
</evidence>
<dbReference type="Pfam" id="PF01547">
    <property type="entry name" value="SBP_bac_1"/>
    <property type="match status" value="1"/>
</dbReference>
<dbReference type="InterPro" id="IPR050490">
    <property type="entry name" value="Bact_solute-bd_prot1"/>
</dbReference>
<dbReference type="PANTHER" id="PTHR43649:SF33">
    <property type="entry name" value="POLYGALACTURONAN_RHAMNOGALACTURONAN-BINDING PROTEIN YTCQ"/>
    <property type="match status" value="1"/>
</dbReference>
<keyword evidence="2 7" id="KW-0732">Signal</keyword>
<evidence type="ECO:0000256" key="7">
    <source>
        <dbReference type="SAM" id="SignalP"/>
    </source>
</evidence>
<dbReference type="SUPFAM" id="SSF53850">
    <property type="entry name" value="Periplasmic binding protein-like II"/>
    <property type="match status" value="1"/>
</dbReference>
<gene>
    <name evidence="8" type="ORF">ICC18_06730</name>
</gene>
<dbReference type="RefSeq" id="WP_188173589.1">
    <property type="nucleotide sequence ID" value="NZ_JACVVD010000002.1"/>
</dbReference>
<evidence type="ECO:0000256" key="2">
    <source>
        <dbReference type="ARBA" id="ARBA00022729"/>
    </source>
</evidence>
<protein>
    <submittedName>
        <fullName evidence="8">Extracellular solute-binding protein</fullName>
    </submittedName>
</protein>
<keyword evidence="9" id="KW-1185">Reference proteome</keyword>
<feature type="region of interest" description="Disordered" evidence="6">
    <location>
        <begin position="29"/>
        <end position="59"/>
    </location>
</feature>
<evidence type="ECO:0000256" key="1">
    <source>
        <dbReference type="ARBA" id="ARBA00022475"/>
    </source>
</evidence>
<organism evidence="8 9">
    <name type="scientific">Paenibacillus sedimenti</name>
    <dbReference type="NCBI Taxonomy" id="2770274"/>
    <lineage>
        <taxon>Bacteria</taxon>
        <taxon>Bacillati</taxon>
        <taxon>Bacillota</taxon>
        <taxon>Bacilli</taxon>
        <taxon>Bacillales</taxon>
        <taxon>Paenibacillaceae</taxon>
        <taxon>Paenibacillus</taxon>
    </lineage>
</organism>